<dbReference type="Pfam" id="PF00416">
    <property type="entry name" value="Ribosomal_S13"/>
    <property type="match status" value="1"/>
</dbReference>
<dbReference type="PROSITE" id="PS50159">
    <property type="entry name" value="RIBOSOMAL_S13_2"/>
    <property type="match status" value="1"/>
</dbReference>
<organism evidence="5 6">
    <name type="scientific">Paratrimastix pyriformis</name>
    <dbReference type="NCBI Taxonomy" id="342808"/>
    <lineage>
        <taxon>Eukaryota</taxon>
        <taxon>Metamonada</taxon>
        <taxon>Preaxostyla</taxon>
        <taxon>Paratrimastigidae</taxon>
        <taxon>Paratrimastix</taxon>
    </lineage>
</organism>
<dbReference type="InterPro" id="IPR001892">
    <property type="entry name" value="Ribosomal_uS13"/>
</dbReference>
<dbReference type="InterPro" id="IPR018269">
    <property type="entry name" value="Ribosomal_uS13_CS"/>
</dbReference>
<evidence type="ECO:0000313" key="6">
    <source>
        <dbReference type="Proteomes" id="UP001141327"/>
    </source>
</evidence>
<evidence type="ECO:0000256" key="3">
    <source>
        <dbReference type="ARBA" id="ARBA00023274"/>
    </source>
</evidence>
<feature type="region of interest" description="Disordered" evidence="4">
    <location>
        <begin position="190"/>
        <end position="215"/>
    </location>
</feature>
<sequence length="215" mass="24013">MRRTCGCPEGPQFALECWSTAPTSECPPPSTCGRTGALMNYMEAPNGAPTVGVGTGRSLQLPSNFQHILRVVNTNITGTVNVMYALTKIKGIGRRFSNLVCKKADIDMTKRAGELSPAEIERILKVISEPEEWKIPLWFLNRRRDQRDGKNKQWHAQQVDIGIRDDLEALKKIRCNRGLRHYWGIRVRGQHTKTTGRHGHTIGVAKKKEAAAPSS</sequence>
<evidence type="ECO:0000313" key="5">
    <source>
        <dbReference type="EMBL" id="KAJ4455083.1"/>
    </source>
</evidence>
<dbReference type="EMBL" id="JAPMOS010000120">
    <property type="protein sequence ID" value="KAJ4455083.1"/>
    <property type="molecule type" value="Genomic_DNA"/>
</dbReference>
<accession>A0ABQ8U6V7</accession>
<comment type="caution">
    <text evidence="5">The sequence shown here is derived from an EMBL/GenBank/DDBJ whole genome shotgun (WGS) entry which is preliminary data.</text>
</comment>
<comment type="similarity">
    <text evidence="1">Belongs to the universal ribosomal protein uS13 family.</text>
</comment>
<evidence type="ECO:0000256" key="4">
    <source>
        <dbReference type="SAM" id="MobiDB-lite"/>
    </source>
</evidence>
<protein>
    <submittedName>
        <fullName evidence="5">40S ribosomal protein S18</fullName>
    </submittedName>
</protein>
<dbReference type="HAMAP" id="MF_01315">
    <property type="entry name" value="Ribosomal_uS13"/>
    <property type="match status" value="1"/>
</dbReference>
<evidence type="ECO:0000256" key="2">
    <source>
        <dbReference type="ARBA" id="ARBA00022980"/>
    </source>
</evidence>
<dbReference type="InterPro" id="IPR027437">
    <property type="entry name" value="Rbsml_uS13_C"/>
</dbReference>
<proteinExistence type="inferred from homology"/>
<reference evidence="5" key="1">
    <citation type="journal article" date="2022" name="bioRxiv">
        <title>Genomics of Preaxostyla Flagellates Illuminates Evolutionary Transitions and the Path Towards Mitochondrial Loss.</title>
        <authorList>
            <person name="Novak L.V.F."/>
            <person name="Treitli S.C."/>
            <person name="Pyrih J."/>
            <person name="Halakuc P."/>
            <person name="Pipaliya S.V."/>
            <person name="Vacek V."/>
            <person name="Brzon O."/>
            <person name="Soukal P."/>
            <person name="Eme L."/>
            <person name="Dacks J.B."/>
            <person name="Karnkowska A."/>
            <person name="Elias M."/>
            <person name="Hampl V."/>
        </authorList>
    </citation>
    <scope>NUCLEOTIDE SEQUENCE</scope>
    <source>
        <strain evidence="5">RCP-MX</strain>
    </source>
</reference>
<dbReference type="Proteomes" id="UP001141327">
    <property type="component" value="Unassembled WGS sequence"/>
</dbReference>
<dbReference type="Gene3D" id="1.10.8.50">
    <property type="match status" value="1"/>
</dbReference>
<keyword evidence="3" id="KW-0687">Ribonucleoprotein</keyword>
<dbReference type="PANTHER" id="PTHR10871">
    <property type="entry name" value="30S RIBOSOMAL PROTEIN S13/40S RIBOSOMAL PROTEIN S18"/>
    <property type="match status" value="1"/>
</dbReference>
<dbReference type="InterPro" id="IPR010979">
    <property type="entry name" value="Ribosomal_uS13-like_H2TH"/>
</dbReference>
<dbReference type="SUPFAM" id="SSF46946">
    <property type="entry name" value="S13-like H2TH domain"/>
    <property type="match status" value="1"/>
</dbReference>
<evidence type="ECO:0000256" key="1">
    <source>
        <dbReference type="ARBA" id="ARBA00008080"/>
    </source>
</evidence>
<dbReference type="GO" id="GO:0005840">
    <property type="term" value="C:ribosome"/>
    <property type="evidence" value="ECO:0007669"/>
    <property type="project" value="UniProtKB-KW"/>
</dbReference>
<feature type="compositionally biased region" description="Basic residues" evidence="4">
    <location>
        <begin position="190"/>
        <end position="200"/>
    </location>
</feature>
<keyword evidence="2 5" id="KW-0689">Ribosomal protein</keyword>
<keyword evidence="6" id="KW-1185">Reference proteome</keyword>
<feature type="compositionally biased region" description="Basic and acidic residues" evidence="4">
    <location>
        <begin position="206"/>
        <end position="215"/>
    </location>
</feature>
<dbReference type="Gene3D" id="4.10.910.10">
    <property type="entry name" value="30s ribosomal protein s13, domain 2"/>
    <property type="match status" value="1"/>
</dbReference>
<gene>
    <name evidence="5" type="ORF">PAPYR_10026</name>
</gene>
<dbReference type="PROSITE" id="PS00646">
    <property type="entry name" value="RIBOSOMAL_S13_1"/>
    <property type="match status" value="1"/>
</dbReference>
<name>A0ABQ8U6V7_9EUKA</name>
<dbReference type="PANTHER" id="PTHR10871:SF3">
    <property type="entry name" value="SMALL RIBOSOMAL SUBUNIT PROTEIN US13"/>
    <property type="match status" value="1"/>
</dbReference>
<dbReference type="NCBIfam" id="NF003140">
    <property type="entry name" value="PRK04053.1"/>
    <property type="match status" value="1"/>
</dbReference>